<keyword evidence="2" id="KW-1185">Reference proteome</keyword>
<reference evidence="1 2" key="1">
    <citation type="submission" date="2024-06" db="EMBL/GenBank/DDBJ databases">
        <title>The Natural Products Discovery Center: Release of the First 8490 Sequenced Strains for Exploring Actinobacteria Biosynthetic Diversity.</title>
        <authorList>
            <person name="Kalkreuter E."/>
            <person name="Kautsar S.A."/>
            <person name="Yang D."/>
            <person name="Bader C.D."/>
            <person name="Teijaro C.N."/>
            <person name="Fluegel L."/>
            <person name="Davis C.M."/>
            <person name="Simpson J.R."/>
            <person name="Lauterbach L."/>
            <person name="Steele A.D."/>
            <person name="Gui C."/>
            <person name="Meng S."/>
            <person name="Li G."/>
            <person name="Viehrig K."/>
            <person name="Ye F."/>
            <person name="Su P."/>
            <person name="Kiefer A.F."/>
            <person name="Nichols A."/>
            <person name="Cepeda A.J."/>
            <person name="Yan W."/>
            <person name="Fan B."/>
            <person name="Jiang Y."/>
            <person name="Adhikari A."/>
            <person name="Zheng C.-J."/>
            <person name="Schuster L."/>
            <person name="Cowan T.M."/>
            <person name="Smanski M.J."/>
            <person name="Chevrette M.G."/>
            <person name="De Carvalho L.P.S."/>
            <person name="Shen B."/>
        </authorList>
    </citation>
    <scope>NUCLEOTIDE SEQUENCE [LARGE SCALE GENOMIC DNA]</scope>
    <source>
        <strain evidence="1 2">NPDC033843</strain>
    </source>
</reference>
<dbReference type="Proteomes" id="UP001550739">
    <property type="component" value="Unassembled WGS sequence"/>
</dbReference>
<comment type="caution">
    <text evidence="1">The sequence shown here is derived from an EMBL/GenBank/DDBJ whole genome shotgun (WGS) entry which is preliminary data.</text>
</comment>
<evidence type="ECO:0000313" key="2">
    <source>
        <dbReference type="Proteomes" id="UP001550739"/>
    </source>
</evidence>
<dbReference type="EMBL" id="JBEZVE010000017">
    <property type="protein sequence ID" value="MEU3784713.1"/>
    <property type="molecule type" value="Genomic_DNA"/>
</dbReference>
<evidence type="ECO:0000313" key="1">
    <source>
        <dbReference type="EMBL" id="MEU3784713.1"/>
    </source>
</evidence>
<name>A0ABV2ZQY2_9ACTN</name>
<proteinExistence type="predicted"/>
<dbReference type="SUPFAM" id="SSF51735">
    <property type="entry name" value="NAD(P)-binding Rossmann-fold domains"/>
    <property type="match status" value="1"/>
</dbReference>
<dbReference type="RefSeq" id="WP_361706199.1">
    <property type="nucleotide sequence ID" value="NZ_JBEZVE010000017.1"/>
</dbReference>
<dbReference type="Pfam" id="PF00106">
    <property type="entry name" value="adh_short"/>
    <property type="match status" value="1"/>
</dbReference>
<accession>A0ABV2ZQY2</accession>
<sequence length="118" mass="12225">MAAGYPPPTGETGIRHGFYGFSYGSTGCFTCATVTASSTGGQDSVMPRRVVYAGSPAHLVAMSQTLAAELEDTGVQVQVLCPGVVTAGLRGLERTEPRTRLPLPGPLTALSCRRVLLG</sequence>
<gene>
    <name evidence="1" type="ORF">AB0E89_29940</name>
</gene>
<organism evidence="1 2">
    <name type="scientific">Streptomyces sp. 900129855</name>
    <dbReference type="NCBI Taxonomy" id="3155129"/>
    <lineage>
        <taxon>Bacteria</taxon>
        <taxon>Bacillati</taxon>
        <taxon>Actinomycetota</taxon>
        <taxon>Actinomycetes</taxon>
        <taxon>Kitasatosporales</taxon>
        <taxon>Streptomycetaceae</taxon>
        <taxon>Streptomyces</taxon>
    </lineage>
</organism>
<dbReference type="InterPro" id="IPR036291">
    <property type="entry name" value="NAD(P)-bd_dom_sf"/>
</dbReference>
<protein>
    <submittedName>
        <fullName evidence="1">SDR family NAD(P)-dependent oxidoreductase</fullName>
    </submittedName>
</protein>
<dbReference type="InterPro" id="IPR002347">
    <property type="entry name" value="SDR_fam"/>
</dbReference>
<dbReference type="Gene3D" id="3.40.50.720">
    <property type="entry name" value="NAD(P)-binding Rossmann-like Domain"/>
    <property type="match status" value="1"/>
</dbReference>